<evidence type="ECO:0000256" key="4">
    <source>
        <dbReference type="ARBA" id="ARBA00023002"/>
    </source>
</evidence>
<protein>
    <submittedName>
        <fullName evidence="9">(2Fe-2S) ferredoxin</fullName>
    </submittedName>
</protein>
<evidence type="ECO:0000259" key="8">
    <source>
        <dbReference type="PROSITE" id="PS51296"/>
    </source>
</evidence>
<keyword evidence="6" id="KW-0411">Iron-sulfur</keyword>
<organism evidence="9 10">
    <name type="scientific">Arsenicicoccus piscis</name>
    <dbReference type="NCBI Taxonomy" id="673954"/>
    <lineage>
        <taxon>Bacteria</taxon>
        <taxon>Bacillati</taxon>
        <taxon>Actinomycetota</taxon>
        <taxon>Actinomycetes</taxon>
        <taxon>Micrococcales</taxon>
        <taxon>Intrasporangiaceae</taxon>
        <taxon>Arsenicicoccus</taxon>
    </lineage>
</organism>
<feature type="compositionally biased region" description="Low complexity" evidence="7">
    <location>
        <begin position="430"/>
        <end position="462"/>
    </location>
</feature>
<name>A0ABQ6HQN5_9MICO</name>
<dbReference type="CDD" id="cd08884">
    <property type="entry name" value="RHO_alpha_C_GbcA-like"/>
    <property type="match status" value="1"/>
</dbReference>
<dbReference type="PANTHER" id="PTHR43756:SF5">
    <property type="entry name" value="CHOLINE MONOOXYGENASE, CHLOROPLASTIC"/>
    <property type="match status" value="1"/>
</dbReference>
<keyword evidence="5" id="KW-0408">Iron</keyword>
<evidence type="ECO:0000256" key="2">
    <source>
        <dbReference type="ARBA" id="ARBA00022714"/>
    </source>
</evidence>
<dbReference type="Gene3D" id="2.102.10.10">
    <property type="entry name" value="Rieske [2Fe-2S] iron-sulphur domain"/>
    <property type="match status" value="1"/>
</dbReference>
<keyword evidence="4" id="KW-0560">Oxidoreductase</keyword>
<dbReference type="Pfam" id="PF00848">
    <property type="entry name" value="Ring_hydroxyl_A"/>
    <property type="match status" value="1"/>
</dbReference>
<keyword evidence="2" id="KW-0001">2Fe-2S</keyword>
<evidence type="ECO:0000256" key="3">
    <source>
        <dbReference type="ARBA" id="ARBA00022723"/>
    </source>
</evidence>
<dbReference type="PANTHER" id="PTHR43756">
    <property type="entry name" value="CHOLINE MONOOXYGENASE, CHLOROPLASTIC"/>
    <property type="match status" value="1"/>
</dbReference>
<dbReference type="InterPro" id="IPR001663">
    <property type="entry name" value="Rng_hydr_dOase-A"/>
</dbReference>
<evidence type="ECO:0000256" key="7">
    <source>
        <dbReference type="SAM" id="MobiDB-lite"/>
    </source>
</evidence>
<evidence type="ECO:0000256" key="6">
    <source>
        <dbReference type="ARBA" id="ARBA00023014"/>
    </source>
</evidence>
<feature type="region of interest" description="Disordered" evidence="7">
    <location>
        <begin position="376"/>
        <end position="405"/>
    </location>
</feature>
<evidence type="ECO:0000256" key="1">
    <source>
        <dbReference type="ARBA" id="ARBA00001962"/>
    </source>
</evidence>
<dbReference type="SUPFAM" id="SSF50022">
    <property type="entry name" value="ISP domain"/>
    <property type="match status" value="1"/>
</dbReference>
<dbReference type="PRINTS" id="PR00090">
    <property type="entry name" value="RNGDIOXGNASE"/>
</dbReference>
<comment type="caution">
    <text evidence="9">The sequence shown here is derived from an EMBL/GenBank/DDBJ whole genome shotgun (WGS) entry which is preliminary data.</text>
</comment>
<proteinExistence type="predicted"/>
<evidence type="ECO:0000313" key="10">
    <source>
        <dbReference type="Proteomes" id="UP001157109"/>
    </source>
</evidence>
<dbReference type="InterPro" id="IPR017941">
    <property type="entry name" value="Rieske_2Fe-2S"/>
</dbReference>
<keyword evidence="3" id="KW-0479">Metal-binding</keyword>
<accession>A0ABQ6HQN5</accession>
<evidence type="ECO:0000256" key="5">
    <source>
        <dbReference type="ARBA" id="ARBA00023004"/>
    </source>
</evidence>
<dbReference type="EMBL" id="BSUJ01000001">
    <property type="protein sequence ID" value="GMA20667.1"/>
    <property type="molecule type" value="Genomic_DNA"/>
</dbReference>
<feature type="compositionally biased region" description="Basic residues" evidence="7">
    <location>
        <begin position="376"/>
        <end position="390"/>
    </location>
</feature>
<dbReference type="Gene3D" id="3.90.380.10">
    <property type="entry name" value="Naphthalene 1,2-dioxygenase Alpha Subunit, Chain A, domain 1"/>
    <property type="match status" value="2"/>
</dbReference>
<keyword evidence="10" id="KW-1185">Reference proteome</keyword>
<dbReference type="InterPro" id="IPR036922">
    <property type="entry name" value="Rieske_2Fe-2S_sf"/>
</dbReference>
<dbReference type="InterPro" id="IPR015879">
    <property type="entry name" value="Ring_hydroxy_dOase_asu_C_dom"/>
</dbReference>
<sequence>MTDTVATPSLIKTLPGAAYTDPAYFTAEQAAIFETMWFCVVRSADIPDPGSYRTVQVGRESLIISRARDKSVKAFLNVCKHRGARLCTDEQGQVQRSFQCPYHAWTYGLDGKLIAAPNLTKMPDIDRVEFGLTSLPVREWLGYVWVCLADEPPSFEDSVQQDIVDRLGDLDSISHYDVADLALGKRIVYDVAANWKLIIENFMECYHCATIHPELTEVLPEFADGYAAQYFVGHGAEFGPDVKGFTVDGSEGLDKIPTVADDQDRRYYAITVRPQVFVNLVPDHVIIHRMFPLAADRTVVECDWLYLPSVVEAGKDVTASVELFHRVNSQDFDACERTQLGMSSRSYREGGVLVPSEHHIGAFHDWVTSMVGTPVRRRRPCRSPSVRRPRSTPSSWVPALPGPHSPTACRPTASARCWCSRPAGWTGPQTCSSTCRPRSPSRSAPGSTTGSTSRSPSRTWPAGGSTTPAARWSAGRRASTA</sequence>
<reference evidence="10" key="1">
    <citation type="journal article" date="2019" name="Int. J. Syst. Evol. Microbiol.">
        <title>The Global Catalogue of Microorganisms (GCM) 10K type strain sequencing project: providing services to taxonomists for standard genome sequencing and annotation.</title>
        <authorList>
            <consortium name="The Broad Institute Genomics Platform"/>
            <consortium name="The Broad Institute Genome Sequencing Center for Infectious Disease"/>
            <person name="Wu L."/>
            <person name="Ma J."/>
        </authorList>
    </citation>
    <scope>NUCLEOTIDE SEQUENCE [LARGE SCALE GENOMIC DNA]</scope>
    <source>
        <strain evidence="10">NBRC 105830</strain>
    </source>
</reference>
<dbReference type="SUPFAM" id="SSF55961">
    <property type="entry name" value="Bet v1-like"/>
    <property type="match status" value="1"/>
</dbReference>
<dbReference type="Proteomes" id="UP001157109">
    <property type="component" value="Unassembled WGS sequence"/>
</dbReference>
<feature type="region of interest" description="Disordered" evidence="7">
    <location>
        <begin position="427"/>
        <end position="481"/>
    </location>
</feature>
<dbReference type="PROSITE" id="PS51296">
    <property type="entry name" value="RIESKE"/>
    <property type="match status" value="1"/>
</dbReference>
<comment type="cofactor">
    <cofactor evidence="1">
        <name>Fe cation</name>
        <dbReference type="ChEBI" id="CHEBI:24875"/>
    </cofactor>
</comment>
<dbReference type="CDD" id="cd03469">
    <property type="entry name" value="Rieske_RO_Alpha_N"/>
    <property type="match status" value="1"/>
</dbReference>
<gene>
    <name evidence="9" type="ORF">GCM10025862_26880</name>
</gene>
<evidence type="ECO:0000313" key="9">
    <source>
        <dbReference type="EMBL" id="GMA20667.1"/>
    </source>
</evidence>
<feature type="domain" description="Rieske" evidence="8">
    <location>
        <begin position="37"/>
        <end position="146"/>
    </location>
</feature>
<dbReference type="Pfam" id="PF00355">
    <property type="entry name" value="Rieske"/>
    <property type="match status" value="1"/>
</dbReference>